<organism evidence="2 3">
    <name type="scientific">Alkalicoccus halolimnae</name>
    <dbReference type="NCBI Taxonomy" id="1667239"/>
    <lineage>
        <taxon>Bacteria</taxon>
        <taxon>Bacillati</taxon>
        <taxon>Bacillota</taxon>
        <taxon>Bacilli</taxon>
        <taxon>Bacillales</taxon>
        <taxon>Bacillaceae</taxon>
        <taxon>Alkalicoccus</taxon>
    </lineage>
</organism>
<dbReference type="Pfam" id="PF13556">
    <property type="entry name" value="HTH_30"/>
    <property type="match status" value="1"/>
</dbReference>
<dbReference type="PANTHER" id="PTHR33744:SF15">
    <property type="entry name" value="CARBOHYDRATE DIACID REGULATOR"/>
    <property type="match status" value="1"/>
</dbReference>
<evidence type="ECO:0000259" key="1">
    <source>
        <dbReference type="Pfam" id="PF13556"/>
    </source>
</evidence>
<dbReference type="OrthoDB" id="9792148at2"/>
<accession>A0A5C7FAJ2</accession>
<proteinExistence type="predicted"/>
<keyword evidence="3" id="KW-1185">Reference proteome</keyword>
<dbReference type="InterPro" id="IPR051448">
    <property type="entry name" value="CdaR-like_regulators"/>
</dbReference>
<name>A0A5C7FAJ2_9BACI</name>
<dbReference type="InterPro" id="IPR025736">
    <property type="entry name" value="PucR_C-HTH_dom"/>
</dbReference>
<dbReference type="AlphaFoldDB" id="A0A5C7FAJ2"/>
<dbReference type="Proteomes" id="UP000321816">
    <property type="component" value="Chromosome"/>
</dbReference>
<feature type="domain" description="PucR C-terminal helix-turn-helix" evidence="1">
    <location>
        <begin position="215"/>
        <end position="273"/>
    </location>
</feature>
<dbReference type="PANTHER" id="PTHR33744">
    <property type="entry name" value="CARBOHYDRATE DIACID REGULATOR"/>
    <property type="match status" value="1"/>
</dbReference>
<dbReference type="Gene3D" id="1.10.10.2840">
    <property type="entry name" value="PucR C-terminal helix-turn-helix domain"/>
    <property type="match status" value="1"/>
</dbReference>
<dbReference type="RefSeq" id="WP_147803050.1">
    <property type="nucleotide sequence ID" value="NZ_CP144914.1"/>
</dbReference>
<reference evidence="2 3" key="1">
    <citation type="submission" date="2024-01" db="EMBL/GenBank/DDBJ databases">
        <title>Complete Genome Sequence of Alkalicoccus halolimnae BZ-SZ-XJ29T, a Moderately Halophilic Bacterium Isolated from a Salt Lake.</title>
        <authorList>
            <person name="Zhao B."/>
        </authorList>
    </citation>
    <scope>NUCLEOTIDE SEQUENCE [LARGE SCALE GENOMIC DNA]</scope>
    <source>
        <strain evidence="2 3">BZ-SZ-XJ29</strain>
    </source>
</reference>
<dbReference type="KEGG" id="ahal:FTX54_006410"/>
<dbReference type="InterPro" id="IPR042070">
    <property type="entry name" value="PucR_C-HTH_sf"/>
</dbReference>
<gene>
    <name evidence="2" type="ORF">FTX54_006410</name>
</gene>
<evidence type="ECO:0000313" key="2">
    <source>
        <dbReference type="EMBL" id="WWD81178.1"/>
    </source>
</evidence>
<protein>
    <submittedName>
        <fullName evidence="2">Helix-turn-helix domain-containing protein</fullName>
    </submittedName>
</protein>
<evidence type="ECO:0000313" key="3">
    <source>
        <dbReference type="Proteomes" id="UP000321816"/>
    </source>
</evidence>
<dbReference type="EMBL" id="CP144914">
    <property type="protein sequence ID" value="WWD81178.1"/>
    <property type="molecule type" value="Genomic_DNA"/>
</dbReference>
<sequence>MEKSLTIKYGDIEKDLTGKELTEQERQIIENLFHSSEDSHLHHPSDQLLYDLLINEKEIPQTEWSRPLTFPVRFIYVLFNKVIEDRKEFAEAMQALFPGSHTFLWRTQKEGFLIQEVDEQFEAEVEISSIIDTLAADFFTRPTIFIGSFIQHAAEMKHHTDWESRLFHDTANAFPKKHLFLEQELSLFYLLSRFSRNSLDDISRIIAPVKEDHVLLESILCYLEANMNTTLAAKKMYMHRNTMQYRVDKFIEKTSVDIKQFPNAVAVYLMLLAHPSLYKED</sequence>